<evidence type="ECO:0000313" key="1">
    <source>
        <dbReference type="EMBL" id="KAH9750400.1"/>
    </source>
</evidence>
<gene>
    <name evidence="1" type="ORF">KPL71_013866</name>
</gene>
<proteinExistence type="predicted"/>
<name>A0ACB8K6T9_CITSI</name>
<sequence length="1180" mass="135965">MVVVMEPRVSGMKADEFIKKGGFEFSHRVEAVGFSGGIWILWRNCVKVEVWFNGHQIFDLKFKGPRFTWSRGTLFKRLDRVVCNNDWLMKFANNTVLHLLKVASDHRPILARFEGADYRQQVIRPFRFLATWLTHERFNSFVKQAWDSTSHYSTPATSFIQAVQGWNRDVFGNIFQRKRILLARINGIQAALEQYNSRGLIRLEARLRSELEMVMVQEEIFWWQKSKKDWILHGDRNTTFFHQKTIARRRRNRIEAIKDSMGNWIYNDKDIRSHAVEYFSSLFKSEAYSYQTYSVPNFFPAVNANYLDCVNDPVVEEEIKRAIFSMKPLKAPSIDGLQAIFYQSQWHTVGPSFCTFIIGIFNIGQIPQNVNKTLLVLIPKVDHPTSLKMFRPISLCTVAYKTMTKIIANRLQALLPELIGPQQTSFVPGRHIVDNIVIAQEVVHSMRKKTGKRGLMAIKVDLEKAYDRLNWSFIFETLQQKGLPIHLSRLIMECVTSASMNILWNGEVTEEFYPGRGIRQGDPLSLYIFVLCIERLSHGITQAVVDGSWKPIRLVKHGTPLTHLFFANDLLLFAEASMDQAHIIDAVLENYCRSSEAKVNKVKTTIFFSKNVASREAKLIGAALGVSITDDLGNYLGMLLLHSRVNKATYQSILDKEDMRLSGWNAAHLSFAGRVTLAQSMIQAMPIYAMQTTMLPSSVRHRIDKCCRRFIWDGKSKSHKMCMVGWDKICLPNSRDGLGFKNLGVMNHALLMKISWGIISNSDTLWVRVLCSKYGLDPCNLLSSLPDKQGSRVWSAIRKTWDAAMHGARWAVCNGAHIHFWLDCWVTKYEPLIGFALQPIPQVSLNATVSDFTNEHGGWRWSNFELLLPPFILLQIASIMPPAPHLGPDRLYWCFNPRGLFTVRSAYESLCHHNLDAQDKVWNLPWSWKGPQSIKLFIWQILHGKLKTYRVLSRPRHHLSFFQSNLRAWIAANMQNKWKIDSELPWDCIFGVAIWRLWFWRNHFIMAGNLVDSKTIYLDIMARASEIYRINNSHLSQQPRRKEIFISWLPPPWPWCKLNTYGSYRNTGEAGAGGIIRDSFGNWISSFSMNIGESSVIMAELWGLYQGLSLAWNVGIRHLLVEVDNLCVTQMISQQVLVPNVFYALVVAIRDFLSRNWQISISHIYREVNSAADFMQIWLT</sequence>
<protein>
    <submittedName>
        <fullName evidence="1">Reverse transcriptase domain-containing protein</fullName>
    </submittedName>
</protein>
<dbReference type="Proteomes" id="UP000829398">
    <property type="component" value="Chromosome 5"/>
</dbReference>
<organism evidence="1 2">
    <name type="scientific">Citrus sinensis</name>
    <name type="common">Sweet orange</name>
    <name type="synonym">Citrus aurantium var. sinensis</name>
    <dbReference type="NCBI Taxonomy" id="2711"/>
    <lineage>
        <taxon>Eukaryota</taxon>
        <taxon>Viridiplantae</taxon>
        <taxon>Streptophyta</taxon>
        <taxon>Embryophyta</taxon>
        <taxon>Tracheophyta</taxon>
        <taxon>Spermatophyta</taxon>
        <taxon>Magnoliopsida</taxon>
        <taxon>eudicotyledons</taxon>
        <taxon>Gunneridae</taxon>
        <taxon>Pentapetalae</taxon>
        <taxon>rosids</taxon>
        <taxon>malvids</taxon>
        <taxon>Sapindales</taxon>
        <taxon>Rutaceae</taxon>
        <taxon>Aurantioideae</taxon>
        <taxon>Citrus</taxon>
    </lineage>
</organism>
<accession>A0ACB8K6T9</accession>
<comment type="caution">
    <text evidence="1">The sequence shown here is derived from an EMBL/GenBank/DDBJ whole genome shotgun (WGS) entry which is preliminary data.</text>
</comment>
<keyword evidence="1" id="KW-0548">Nucleotidyltransferase</keyword>
<evidence type="ECO:0000313" key="2">
    <source>
        <dbReference type="Proteomes" id="UP000829398"/>
    </source>
</evidence>
<keyword evidence="2" id="KW-1185">Reference proteome</keyword>
<reference evidence="2" key="1">
    <citation type="journal article" date="2023" name="Hortic. Res.">
        <title>A chromosome-level phased genome enabling allele-level studies in sweet orange: a case study on citrus Huanglongbing tolerance.</title>
        <authorList>
            <person name="Wu B."/>
            <person name="Yu Q."/>
            <person name="Deng Z."/>
            <person name="Duan Y."/>
            <person name="Luo F."/>
            <person name="Gmitter F. Jr."/>
        </authorList>
    </citation>
    <scope>NUCLEOTIDE SEQUENCE [LARGE SCALE GENOMIC DNA]</scope>
    <source>
        <strain evidence="2">cv. Valencia</strain>
    </source>
</reference>
<dbReference type="EMBL" id="CM039174">
    <property type="protein sequence ID" value="KAH9750400.1"/>
    <property type="molecule type" value="Genomic_DNA"/>
</dbReference>
<keyword evidence="1" id="KW-0808">Transferase</keyword>
<keyword evidence="1" id="KW-0695">RNA-directed DNA polymerase</keyword>